<keyword evidence="1" id="KW-1133">Transmembrane helix</keyword>
<evidence type="ECO:0000313" key="2">
    <source>
        <dbReference type="EMBL" id="CAD8083604.1"/>
    </source>
</evidence>
<accession>A0A8S1NAF2</accession>
<evidence type="ECO:0000313" key="3">
    <source>
        <dbReference type="Proteomes" id="UP000688137"/>
    </source>
</evidence>
<evidence type="ECO:0000256" key="1">
    <source>
        <dbReference type="SAM" id="Phobius"/>
    </source>
</evidence>
<keyword evidence="3" id="KW-1185">Reference proteome</keyword>
<sequence length="468" mass="55583">MIFLILLHIQILFAFRKLNITHPHSTLYKNYIIFNQDNDIAYSYLQNPNHYSIISENMTEFCLQNHFLAVWNQDLIIVYSLYEKQNETTISITQTFNITNDNFTNITITSSYFVAQYQNQSLYVKNILTQNTKILNFTLVKPKNNSHTSIQVYNYDTNLTFTYLNTDHQFHIIYLNENIHQLDEKVWFSTQNGVFSTQYWNNGTAVFMNSQQINYTVPTKVLFWYHEDSKIKIKYLFSIQDAYVFAIFTNKGICYQYYSKSLQINYQNILCMKIEEEYYQIQDVNFKYRLQILLKHNQTNELAIDYYNQCLLFSTVPIENSCSSCLFENCLNECHTIKSYQCNDSYRIRASLPFVLICLCFICIIVSFLIQMLKILTVFLQFLYLFISQLCCRLPKYIILKIKRISIKLRKRMTPLPLTNIQTCPICLGDVIDAKMFPCNRHAACFDCFSQYEATFVNQQIKCPYRDE</sequence>
<dbReference type="OMA" id="FWYHEDS"/>
<evidence type="ECO:0008006" key="4">
    <source>
        <dbReference type="Google" id="ProtNLM"/>
    </source>
</evidence>
<proteinExistence type="predicted"/>
<gene>
    <name evidence="2" type="ORF">PPRIM_AZ9-3.1.T0700143</name>
</gene>
<feature type="transmembrane region" description="Helical" evidence="1">
    <location>
        <begin position="354"/>
        <end position="387"/>
    </location>
</feature>
<name>A0A8S1NAF2_PARPR</name>
<reference evidence="2" key="1">
    <citation type="submission" date="2021-01" db="EMBL/GenBank/DDBJ databases">
        <authorList>
            <consortium name="Genoscope - CEA"/>
            <person name="William W."/>
        </authorList>
    </citation>
    <scope>NUCLEOTIDE SEQUENCE</scope>
</reference>
<keyword evidence="1" id="KW-0472">Membrane</keyword>
<dbReference type="AlphaFoldDB" id="A0A8S1NAF2"/>
<protein>
    <recommendedName>
        <fullName evidence="4">RING-type domain-containing protein</fullName>
    </recommendedName>
</protein>
<organism evidence="2 3">
    <name type="scientific">Paramecium primaurelia</name>
    <dbReference type="NCBI Taxonomy" id="5886"/>
    <lineage>
        <taxon>Eukaryota</taxon>
        <taxon>Sar</taxon>
        <taxon>Alveolata</taxon>
        <taxon>Ciliophora</taxon>
        <taxon>Intramacronucleata</taxon>
        <taxon>Oligohymenophorea</taxon>
        <taxon>Peniculida</taxon>
        <taxon>Parameciidae</taxon>
        <taxon>Paramecium</taxon>
    </lineage>
</organism>
<keyword evidence="1" id="KW-0812">Transmembrane</keyword>
<dbReference type="EMBL" id="CAJJDM010000073">
    <property type="protein sequence ID" value="CAD8083604.1"/>
    <property type="molecule type" value="Genomic_DNA"/>
</dbReference>
<dbReference type="Proteomes" id="UP000688137">
    <property type="component" value="Unassembled WGS sequence"/>
</dbReference>
<comment type="caution">
    <text evidence="2">The sequence shown here is derived from an EMBL/GenBank/DDBJ whole genome shotgun (WGS) entry which is preliminary data.</text>
</comment>